<evidence type="ECO:0000313" key="3">
    <source>
        <dbReference type="EMBL" id="CAG9832958.1"/>
    </source>
</evidence>
<protein>
    <submittedName>
        <fullName evidence="3">Uncharacterized protein</fullName>
    </submittedName>
</protein>
<accession>A0A9N9T069</accession>
<keyword evidence="4" id="KW-1185">Reference proteome</keyword>
<sequence>MDVVVSMFAVHKLLLFLRLSLSGKSNNTFDDSDVSSIDEPYADSGSSYVPFDMEDSSSEKSTIENEIVLVTDENLQSKFQSNDIANPGKILRSMKRGARRKLADKSQWQRNIKKNYKIVNVLKLKIKVNNSWRNRERSN</sequence>
<feature type="region of interest" description="Disordered" evidence="1">
    <location>
        <begin position="32"/>
        <end position="60"/>
    </location>
</feature>
<gene>
    <name evidence="3" type="ORF">DIABBA_LOCUS6395</name>
</gene>
<evidence type="ECO:0000313" key="4">
    <source>
        <dbReference type="Proteomes" id="UP001153709"/>
    </source>
</evidence>
<reference evidence="3" key="1">
    <citation type="submission" date="2022-01" db="EMBL/GenBank/DDBJ databases">
        <authorList>
            <person name="King R."/>
        </authorList>
    </citation>
    <scope>NUCLEOTIDE SEQUENCE</scope>
</reference>
<proteinExistence type="predicted"/>
<evidence type="ECO:0000256" key="1">
    <source>
        <dbReference type="SAM" id="MobiDB-lite"/>
    </source>
</evidence>
<organism evidence="3 4">
    <name type="scientific">Diabrotica balteata</name>
    <name type="common">Banded cucumber beetle</name>
    <dbReference type="NCBI Taxonomy" id="107213"/>
    <lineage>
        <taxon>Eukaryota</taxon>
        <taxon>Metazoa</taxon>
        <taxon>Ecdysozoa</taxon>
        <taxon>Arthropoda</taxon>
        <taxon>Hexapoda</taxon>
        <taxon>Insecta</taxon>
        <taxon>Pterygota</taxon>
        <taxon>Neoptera</taxon>
        <taxon>Endopterygota</taxon>
        <taxon>Coleoptera</taxon>
        <taxon>Polyphaga</taxon>
        <taxon>Cucujiformia</taxon>
        <taxon>Chrysomeloidea</taxon>
        <taxon>Chrysomelidae</taxon>
        <taxon>Galerucinae</taxon>
        <taxon>Diabroticina</taxon>
        <taxon>Diabroticites</taxon>
        <taxon>Diabrotica</taxon>
    </lineage>
</organism>
<dbReference type="Proteomes" id="UP001153709">
    <property type="component" value="Chromosome 4"/>
</dbReference>
<name>A0A9N9T069_DIABA</name>
<evidence type="ECO:0000256" key="2">
    <source>
        <dbReference type="SAM" id="SignalP"/>
    </source>
</evidence>
<dbReference type="EMBL" id="OU898279">
    <property type="protein sequence ID" value="CAG9832958.1"/>
    <property type="molecule type" value="Genomic_DNA"/>
</dbReference>
<keyword evidence="2" id="KW-0732">Signal</keyword>
<feature type="chain" id="PRO_5040305959" evidence="2">
    <location>
        <begin position="23"/>
        <end position="139"/>
    </location>
</feature>
<feature type="signal peptide" evidence="2">
    <location>
        <begin position="1"/>
        <end position="22"/>
    </location>
</feature>
<dbReference type="AlphaFoldDB" id="A0A9N9T069"/>